<evidence type="ECO:0000313" key="1">
    <source>
        <dbReference type="EMBL" id="JAT53869.1"/>
    </source>
</evidence>
<dbReference type="Pfam" id="PF00106">
    <property type="entry name" value="adh_short"/>
    <property type="match status" value="1"/>
</dbReference>
<dbReference type="PANTHER" id="PTHR43550">
    <property type="entry name" value="3-KETODIHYDROSPHINGOSINE REDUCTASE"/>
    <property type="match status" value="1"/>
</dbReference>
<feature type="non-terminal residue" evidence="1">
    <location>
        <position position="1"/>
    </location>
</feature>
<proteinExistence type="predicted"/>
<reference evidence="1" key="1">
    <citation type="submission" date="2015-07" db="EMBL/GenBank/DDBJ databases">
        <title>Transcriptome Assembly of Anthurium amnicola.</title>
        <authorList>
            <person name="Suzuki J."/>
        </authorList>
    </citation>
    <scope>NUCLEOTIDE SEQUENCE</scope>
</reference>
<dbReference type="Gene3D" id="3.40.50.720">
    <property type="entry name" value="NAD(P)-binding Rossmann-like Domain"/>
    <property type="match status" value="1"/>
</dbReference>
<dbReference type="SUPFAM" id="SSF51735">
    <property type="entry name" value="NAD(P)-binding Rossmann-fold domains"/>
    <property type="match status" value="1"/>
</dbReference>
<dbReference type="GO" id="GO:0047560">
    <property type="term" value="F:3-dehydrosphinganine reductase activity"/>
    <property type="evidence" value="ECO:0007669"/>
    <property type="project" value="TreeGrafter"/>
</dbReference>
<dbReference type="InterPro" id="IPR036291">
    <property type="entry name" value="NAD(P)-bd_dom_sf"/>
</dbReference>
<sequence>VLVCNQGVANTKPLVEQDTEEVQELVGINLMGSINLVKAAIPAMKRAAAEDGLPRSIAFTTSDGGLAGVYGYAAYCACHFAIRGFAEAMQMELISDNIHMSLILPSETDTPGRAAGIHIHTSYHRITSCFLARFWGCI</sequence>
<protein>
    <submittedName>
        <fullName evidence="1">3-ketodihydrosphingosine reductase</fullName>
    </submittedName>
</protein>
<dbReference type="InterPro" id="IPR002347">
    <property type="entry name" value="SDR_fam"/>
</dbReference>
<gene>
    <name evidence="1" type="primary">ksrA-1_1</name>
    <name evidence="1" type="ORF">g.106593</name>
</gene>
<accession>A0A1D1YGW2</accession>
<dbReference type="AlphaFoldDB" id="A0A1D1YGW2"/>
<dbReference type="GO" id="GO:0005789">
    <property type="term" value="C:endoplasmic reticulum membrane"/>
    <property type="evidence" value="ECO:0007669"/>
    <property type="project" value="TreeGrafter"/>
</dbReference>
<dbReference type="EMBL" id="GDJX01014067">
    <property type="protein sequence ID" value="JAT53869.1"/>
    <property type="molecule type" value="Transcribed_RNA"/>
</dbReference>
<organism evidence="1">
    <name type="scientific">Anthurium amnicola</name>
    <dbReference type="NCBI Taxonomy" id="1678845"/>
    <lineage>
        <taxon>Eukaryota</taxon>
        <taxon>Viridiplantae</taxon>
        <taxon>Streptophyta</taxon>
        <taxon>Embryophyta</taxon>
        <taxon>Tracheophyta</taxon>
        <taxon>Spermatophyta</taxon>
        <taxon>Magnoliopsida</taxon>
        <taxon>Liliopsida</taxon>
        <taxon>Araceae</taxon>
        <taxon>Pothoideae</taxon>
        <taxon>Potheae</taxon>
        <taxon>Anthurium</taxon>
    </lineage>
</organism>
<dbReference type="GO" id="GO:0030148">
    <property type="term" value="P:sphingolipid biosynthetic process"/>
    <property type="evidence" value="ECO:0007669"/>
    <property type="project" value="TreeGrafter"/>
</dbReference>
<dbReference type="GO" id="GO:0006666">
    <property type="term" value="P:3-keto-sphinganine metabolic process"/>
    <property type="evidence" value="ECO:0007669"/>
    <property type="project" value="TreeGrafter"/>
</dbReference>
<name>A0A1D1YGW2_9ARAE</name>
<dbReference type="PANTHER" id="PTHR43550:SF3">
    <property type="entry name" value="3-KETODIHYDROSPHINGOSINE REDUCTASE"/>
    <property type="match status" value="1"/>
</dbReference>